<dbReference type="CDD" id="cd01166">
    <property type="entry name" value="KdgK"/>
    <property type="match status" value="1"/>
</dbReference>
<organism evidence="5 6">
    <name type="scientific">Aureibacillus halotolerans</name>
    <dbReference type="NCBI Taxonomy" id="1508390"/>
    <lineage>
        <taxon>Bacteria</taxon>
        <taxon>Bacillati</taxon>
        <taxon>Bacillota</taxon>
        <taxon>Bacilli</taxon>
        <taxon>Bacillales</taxon>
        <taxon>Bacillaceae</taxon>
        <taxon>Aureibacillus</taxon>
    </lineage>
</organism>
<dbReference type="SUPFAM" id="SSF53613">
    <property type="entry name" value="Ribokinase-like"/>
    <property type="match status" value="1"/>
</dbReference>
<dbReference type="AlphaFoldDB" id="A0A4R6U415"/>
<protein>
    <submittedName>
        <fullName evidence="5">2-dehydro-3-deoxygluconokinase</fullName>
    </submittedName>
</protein>
<evidence type="ECO:0000256" key="2">
    <source>
        <dbReference type="ARBA" id="ARBA00022679"/>
    </source>
</evidence>
<dbReference type="Gene3D" id="3.40.1190.20">
    <property type="match status" value="1"/>
</dbReference>
<dbReference type="InterPro" id="IPR052700">
    <property type="entry name" value="Carb_kinase_PfkB-like"/>
</dbReference>
<dbReference type="Proteomes" id="UP000295632">
    <property type="component" value="Unassembled WGS sequence"/>
</dbReference>
<dbReference type="EMBL" id="SNYJ01000005">
    <property type="protein sequence ID" value="TDQ40821.1"/>
    <property type="molecule type" value="Genomic_DNA"/>
</dbReference>
<keyword evidence="2" id="KW-0808">Transferase</keyword>
<dbReference type="Pfam" id="PF00294">
    <property type="entry name" value="PfkB"/>
    <property type="match status" value="1"/>
</dbReference>
<evidence type="ECO:0000256" key="3">
    <source>
        <dbReference type="ARBA" id="ARBA00022777"/>
    </source>
</evidence>
<evidence type="ECO:0000313" key="5">
    <source>
        <dbReference type="EMBL" id="TDQ40821.1"/>
    </source>
</evidence>
<evidence type="ECO:0000256" key="1">
    <source>
        <dbReference type="ARBA" id="ARBA00010688"/>
    </source>
</evidence>
<dbReference type="InterPro" id="IPR011611">
    <property type="entry name" value="PfkB_dom"/>
</dbReference>
<dbReference type="PANTHER" id="PTHR43320:SF2">
    <property type="entry name" value="2-DEHYDRO-3-DEOXYGLUCONOKINASE_2-DEHYDRO-3-DEOXYGALACTONOKINASE"/>
    <property type="match status" value="1"/>
</dbReference>
<comment type="similarity">
    <text evidence="1">Belongs to the carbohydrate kinase PfkB family.</text>
</comment>
<evidence type="ECO:0000259" key="4">
    <source>
        <dbReference type="Pfam" id="PF00294"/>
    </source>
</evidence>
<keyword evidence="6" id="KW-1185">Reference proteome</keyword>
<comment type="caution">
    <text evidence="5">The sequence shown here is derived from an EMBL/GenBank/DDBJ whole genome shotgun (WGS) entry which is preliminary data.</text>
</comment>
<gene>
    <name evidence="5" type="ORF">EV213_105167</name>
</gene>
<proteinExistence type="inferred from homology"/>
<keyword evidence="3 5" id="KW-0418">Kinase</keyword>
<dbReference type="PANTHER" id="PTHR43320">
    <property type="entry name" value="SUGAR KINASE"/>
    <property type="match status" value="1"/>
</dbReference>
<accession>A0A4R6U415</accession>
<reference evidence="5 6" key="1">
    <citation type="submission" date="2019-03" db="EMBL/GenBank/DDBJ databases">
        <title>Genomic Encyclopedia of Type Strains, Phase IV (KMG-IV): sequencing the most valuable type-strain genomes for metagenomic binning, comparative biology and taxonomic classification.</title>
        <authorList>
            <person name="Goeker M."/>
        </authorList>
    </citation>
    <scope>NUCLEOTIDE SEQUENCE [LARGE SCALE GENOMIC DNA]</scope>
    <source>
        <strain evidence="5 6">DSM 28697</strain>
    </source>
</reference>
<evidence type="ECO:0000313" key="6">
    <source>
        <dbReference type="Proteomes" id="UP000295632"/>
    </source>
</evidence>
<dbReference type="RefSeq" id="WP_133580011.1">
    <property type="nucleotide sequence ID" value="NZ_SNYJ01000005.1"/>
</dbReference>
<dbReference type="GO" id="GO:0016301">
    <property type="term" value="F:kinase activity"/>
    <property type="evidence" value="ECO:0007669"/>
    <property type="project" value="UniProtKB-KW"/>
</dbReference>
<dbReference type="OrthoDB" id="9813569at2"/>
<name>A0A4R6U415_9BACI</name>
<feature type="domain" description="Carbohydrate kinase PfkB" evidence="4">
    <location>
        <begin position="3"/>
        <end position="315"/>
    </location>
</feature>
<dbReference type="InterPro" id="IPR029056">
    <property type="entry name" value="Ribokinase-like"/>
</dbReference>
<sequence>MSKRVVAFGEVMMRLEVPGYALLAQGDSLSYSFSGTGVNVASAMTRLGHSGALVTKLPDNSVGDAAFAWLQRLGIDPALIERSGAYLGMYFLENGFGTRPSKVTYTNRLESSFNTAEWSESTLESIAAQTDLLHVDGIALAMTDRVRDNMKALARKVKDHGGQVCFDCNFRPSLWGERANEAKGHYEDMLAMADIVFMNEKDALNTLGLTSRYTDRADQLEELIPQVADKYAISVIAGTHRTVHSDNRHSIRGYLWKAGRFAYAEPPAFAVHDRIGSGDAFASGILHGELTKLPAEDTVAFAATSNILACTITGDTPMATVEDIRQAMRGHTTDVSR</sequence>